<reference evidence="9" key="1">
    <citation type="submission" date="2013-08" db="EMBL/GenBank/DDBJ databases">
        <authorList>
            <person name="Mendez C."/>
            <person name="Richter M."/>
            <person name="Ferrer M."/>
            <person name="Sanchez J."/>
        </authorList>
    </citation>
    <scope>NUCLEOTIDE SEQUENCE</scope>
</reference>
<name>T1D275_9ZZZZ</name>
<evidence type="ECO:0000256" key="1">
    <source>
        <dbReference type="ARBA" id="ARBA00012943"/>
    </source>
</evidence>
<dbReference type="SUPFAM" id="SSF52283">
    <property type="entry name" value="Formate/glycerate dehydrogenase catalytic domain-like"/>
    <property type="match status" value="1"/>
</dbReference>
<dbReference type="CDD" id="cd05304">
    <property type="entry name" value="Rubrum_tdh"/>
    <property type="match status" value="1"/>
</dbReference>
<dbReference type="GO" id="GO:0050661">
    <property type="term" value="F:NADP binding"/>
    <property type="evidence" value="ECO:0007669"/>
    <property type="project" value="TreeGrafter"/>
</dbReference>
<dbReference type="Pfam" id="PF01262">
    <property type="entry name" value="AlaDh_PNT_C"/>
    <property type="match status" value="1"/>
</dbReference>
<protein>
    <recommendedName>
        <fullName evidence="1">proton-translocating NAD(P)(+) transhydrogenase</fullName>
        <ecNumber evidence="1">7.1.1.1</ecNumber>
    </recommendedName>
</protein>
<dbReference type="GO" id="GO:0008750">
    <property type="term" value="F:proton-translocating NAD(P)+ transhydrogenase activity"/>
    <property type="evidence" value="ECO:0007669"/>
    <property type="project" value="UniProtKB-EC"/>
</dbReference>
<dbReference type="InterPro" id="IPR007886">
    <property type="entry name" value="AlaDH/PNT_N"/>
</dbReference>
<dbReference type="GO" id="GO:0005886">
    <property type="term" value="C:plasma membrane"/>
    <property type="evidence" value="ECO:0007669"/>
    <property type="project" value="TreeGrafter"/>
</dbReference>
<comment type="caution">
    <text evidence="9">The sequence shown here is derived from an EMBL/GenBank/DDBJ whole genome shotgun (WGS) entry which is preliminary data.</text>
</comment>
<gene>
    <name evidence="9" type="ORF">B1B_01614</name>
</gene>
<reference evidence="9" key="2">
    <citation type="journal article" date="2014" name="ISME J.">
        <title>Microbial stratification in low pH oxic and suboxic macroscopic growths along an acid mine drainage.</title>
        <authorList>
            <person name="Mendez-Garcia C."/>
            <person name="Mesa V."/>
            <person name="Sprenger R.R."/>
            <person name="Richter M."/>
            <person name="Diez M.S."/>
            <person name="Solano J."/>
            <person name="Bargiela R."/>
            <person name="Golyshina O.V."/>
            <person name="Manteca A."/>
            <person name="Ramos J.L."/>
            <person name="Gallego J.R."/>
            <person name="Llorente I."/>
            <person name="Martins Dos Santos V.A."/>
            <person name="Jensen O.N."/>
            <person name="Pelaez A.I."/>
            <person name="Sanchez J."/>
            <person name="Ferrer M."/>
        </authorList>
    </citation>
    <scope>NUCLEOTIDE SEQUENCE</scope>
</reference>
<dbReference type="PANTHER" id="PTHR10160:SF19">
    <property type="entry name" value="PROTON-TRANSLOCATING NAD(P)(+) TRANSHYDROGENASE"/>
    <property type="match status" value="1"/>
</dbReference>
<dbReference type="NCBIfam" id="NF006942">
    <property type="entry name" value="PRK09424.1"/>
    <property type="match status" value="1"/>
</dbReference>
<feature type="domain" description="Alanine dehydrogenase/pyridine nucleotide transhydrogenase NAD(H)-binding" evidence="7">
    <location>
        <begin position="153"/>
        <end position="315"/>
    </location>
</feature>
<organism evidence="9">
    <name type="scientific">mine drainage metagenome</name>
    <dbReference type="NCBI Taxonomy" id="410659"/>
    <lineage>
        <taxon>unclassified sequences</taxon>
        <taxon>metagenomes</taxon>
        <taxon>ecological metagenomes</taxon>
    </lineage>
</organism>
<feature type="domain" description="Alanine dehydrogenase/pyridine nucleotide transhydrogenase N-terminal" evidence="8">
    <location>
        <begin position="10"/>
        <end position="144"/>
    </location>
</feature>
<dbReference type="SMART" id="SM01003">
    <property type="entry name" value="AlaDh_PNT_N"/>
    <property type="match status" value="1"/>
</dbReference>
<dbReference type="EC" id="7.1.1.1" evidence="1"/>
<dbReference type="GO" id="GO:0006740">
    <property type="term" value="P:NADPH regeneration"/>
    <property type="evidence" value="ECO:0007669"/>
    <property type="project" value="TreeGrafter"/>
</dbReference>
<dbReference type="InterPro" id="IPR036291">
    <property type="entry name" value="NAD(P)-bd_dom_sf"/>
</dbReference>
<keyword evidence="3" id="KW-0521">NADP</keyword>
<keyword evidence="4" id="KW-1278">Translocase</keyword>
<evidence type="ECO:0000313" key="9">
    <source>
        <dbReference type="EMBL" id="EQD76545.1"/>
    </source>
</evidence>
<dbReference type="Gene3D" id="3.40.50.720">
    <property type="entry name" value="NAD(P)-binding Rossmann-like Domain"/>
    <property type="match status" value="2"/>
</dbReference>
<evidence type="ECO:0000256" key="3">
    <source>
        <dbReference type="ARBA" id="ARBA00022857"/>
    </source>
</evidence>
<evidence type="ECO:0000256" key="2">
    <source>
        <dbReference type="ARBA" id="ARBA00022741"/>
    </source>
</evidence>
<dbReference type="GO" id="GO:0016491">
    <property type="term" value="F:oxidoreductase activity"/>
    <property type="evidence" value="ECO:0007669"/>
    <property type="project" value="InterPro"/>
</dbReference>
<accession>T1D275</accession>
<evidence type="ECO:0000256" key="5">
    <source>
        <dbReference type="ARBA" id="ARBA00023027"/>
    </source>
</evidence>
<evidence type="ECO:0000259" key="7">
    <source>
        <dbReference type="SMART" id="SM01002"/>
    </source>
</evidence>
<sequence>MSNLMAVRIGVAKETAPGERRVALVPEVVKRLVRSGVEVAIENGAGAASGYSDTSYSEAGAQVTSERGIIFRSSVLLKVQPPTLEEIAQIPPGGVLVALMNMSRNLDRIRALRDGQVTVFALDLLPRITRAQSMDVLSSQATVAGYRAALIGAELCPKFFPMMMTAAGTIRPAKVLILGAGVAGLVAIATARRLGAVVDAYDVRRAAGEQVRSLGAKFLELQINAEGQGGYARELTDEEKRQEQAMLAQAIGSADVVITTANIPGRRAPLLVRTTMVDGMRSGSVIVDLAAETGGNCELTKPGEQIQYHDVTIAGPLNLPSSLPFHASEMFAKNLESFLGLLISKDRTLVSEYTDEILAASVLVTQGEVRHAPTRDAIGGTK</sequence>
<dbReference type="InterPro" id="IPR008143">
    <property type="entry name" value="Ala_DH/PNT_CS2"/>
</dbReference>
<evidence type="ECO:0000256" key="6">
    <source>
        <dbReference type="ARBA" id="ARBA00048202"/>
    </source>
</evidence>
<evidence type="ECO:0000259" key="8">
    <source>
        <dbReference type="SMART" id="SM01003"/>
    </source>
</evidence>
<dbReference type="Pfam" id="PF05222">
    <property type="entry name" value="AlaDh_PNT_N"/>
    <property type="match status" value="1"/>
</dbReference>
<dbReference type="EMBL" id="AUZY01001034">
    <property type="protein sequence ID" value="EQD76545.1"/>
    <property type="molecule type" value="Genomic_DNA"/>
</dbReference>
<comment type="catalytic activity">
    <reaction evidence="6">
        <text>NAD(+) + NADPH + H(+)(in) = NADH + NADP(+) + H(+)(out)</text>
        <dbReference type="Rhea" id="RHEA:47992"/>
        <dbReference type="ChEBI" id="CHEBI:15378"/>
        <dbReference type="ChEBI" id="CHEBI:57540"/>
        <dbReference type="ChEBI" id="CHEBI:57783"/>
        <dbReference type="ChEBI" id="CHEBI:57945"/>
        <dbReference type="ChEBI" id="CHEBI:58349"/>
        <dbReference type="EC" id="7.1.1.1"/>
    </reaction>
</comment>
<dbReference type="InterPro" id="IPR007698">
    <property type="entry name" value="AlaDH/PNT_NAD(H)-bd"/>
</dbReference>
<keyword evidence="5" id="KW-0520">NAD</keyword>
<dbReference type="SMART" id="SM01002">
    <property type="entry name" value="AlaDh_PNT_C"/>
    <property type="match status" value="1"/>
</dbReference>
<dbReference type="SUPFAM" id="SSF51735">
    <property type="entry name" value="NAD(P)-binding Rossmann-fold domains"/>
    <property type="match status" value="1"/>
</dbReference>
<keyword evidence="2" id="KW-0547">Nucleotide-binding</keyword>
<dbReference type="PROSITE" id="PS00837">
    <property type="entry name" value="ALADH_PNT_2"/>
    <property type="match status" value="1"/>
</dbReference>
<dbReference type="AlphaFoldDB" id="T1D275"/>
<evidence type="ECO:0000256" key="4">
    <source>
        <dbReference type="ARBA" id="ARBA00022967"/>
    </source>
</evidence>
<dbReference type="PANTHER" id="PTHR10160">
    <property type="entry name" value="NAD(P) TRANSHYDROGENASE"/>
    <property type="match status" value="1"/>
</dbReference>
<proteinExistence type="predicted"/>